<dbReference type="GO" id="GO:0042549">
    <property type="term" value="P:photosystem II stabilization"/>
    <property type="evidence" value="ECO:0007669"/>
    <property type="project" value="InterPro"/>
</dbReference>
<keyword evidence="9 13" id="KW-0472">Membrane</keyword>
<protein>
    <recommendedName>
        <fullName evidence="3 12">Photosystem II reaction center protein Z</fullName>
    </recommendedName>
</protein>
<feature type="chain" id="PRO_5034542092" description="Photosystem II reaction center protein Z" evidence="14">
    <location>
        <begin position="26"/>
        <end position="63"/>
    </location>
</feature>
<evidence type="ECO:0000256" key="9">
    <source>
        <dbReference type="ARBA" id="ARBA00023136"/>
    </source>
</evidence>
<dbReference type="AlphaFoldDB" id="A0A8F8SR05"/>
<proteinExistence type="inferred from homology"/>
<comment type="subunit">
    <text evidence="11">PSII is composed of 1 copy each of membrane proteins PsbA, PsbB, PsbC, PsbD, PsbE, PsbF, PsbH, PsbI, PsbJ, PsbK, PsbL, PsbM, PsbT, PsbY, PsbZ, Psb30/Ycf12, at least 3 peripheral proteins of the oxygen-evolving complex and a large number of cofactors. It forms dimeric complexes.</text>
</comment>
<name>A0A8F8SR05_9STRA</name>
<comment type="similarity">
    <text evidence="2 12">Belongs to the PsbZ family.</text>
</comment>
<evidence type="ECO:0000256" key="4">
    <source>
        <dbReference type="ARBA" id="ARBA00022469"/>
    </source>
</evidence>
<keyword evidence="5 12" id="KW-0602">Photosynthesis</keyword>
<feature type="transmembrane region" description="Helical" evidence="13">
    <location>
        <begin position="41"/>
        <end position="61"/>
    </location>
</feature>
<dbReference type="NCBIfam" id="TIGR03043">
    <property type="entry name" value="PS_II_psbZ"/>
    <property type="match status" value="1"/>
</dbReference>
<evidence type="ECO:0000313" key="15">
    <source>
        <dbReference type="EMBL" id="QYB19105.1"/>
    </source>
</evidence>
<keyword evidence="7 13" id="KW-1133">Transmembrane helix</keyword>
<keyword evidence="6 12" id="KW-0812">Transmembrane</keyword>
<keyword evidence="8 12" id="KW-0793">Thylakoid</keyword>
<evidence type="ECO:0000256" key="13">
    <source>
        <dbReference type="SAM" id="Phobius"/>
    </source>
</evidence>
<dbReference type="Gene3D" id="1.10.287.740">
    <property type="entry name" value="Photosystem II PsbZ, reaction centre"/>
    <property type="match status" value="1"/>
</dbReference>
<evidence type="ECO:0000256" key="12">
    <source>
        <dbReference type="RuleBase" id="RU003472"/>
    </source>
</evidence>
<comment type="function">
    <text evidence="12">Controls the interaction of photosystem II (PSII) cores with the light-harvesting antenna, regulates electron flow through the 2 photosystem reaction centers. PSII is a light-driven water plastoquinone oxidoreductase, using light energy to abstract electrons from H(2)O, generating a proton gradient subsequently used for ATP formation.</text>
</comment>
<keyword evidence="10 12" id="KW-0604">Photosystem II</keyword>
<dbReference type="InterPro" id="IPR036512">
    <property type="entry name" value="PSII_PsbZ_sf"/>
</dbReference>
<evidence type="ECO:0000256" key="6">
    <source>
        <dbReference type="ARBA" id="ARBA00022692"/>
    </source>
</evidence>
<evidence type="ECO:0000256" key="5">
    <source>
        <dbReference type="ARBA" id="ARBA00022531"/>
    </source>
</evidence>
<sequence length="63" mass="6888">MITFLTSLFIFLSLTLVLTVPVALATPGEWENSKVNFTKGFQAWITLVVLIATCDGIITSLDI</sequence>
<evidence type="ECO:0000256" key="11">
    <source>
        <dbReference type="ARBA" id="ARBA00038734"/>
    </source>
</evidence>
<dbReference type="GO" id="GO:0015979">
    <property type="term" value="P:photosynthesis"/>
    <property type="evidence" value="ECO:0007669"/>
    <property type="project" value="UniProtKB-KW"/>
</dbReference>
<organism evidence="15">
    <name type="scientific">Climaconeis cf. scalaris</name>
    <dbReference type="NCBI Taxonomy" id="2846828"/>
    <lineage>
        <taxon>Eukaryota</taxon>
        <taxon>Sar</taxon>
        <taxon>Stramenopiles</taxon>
        <taxon>Ochrophyta</taxon>
        <taxon>Bacillariophyta</taxon>
        <taxon>Bacillariophyceae</taxon>
        <taxon>Bacillariophycidae</taxon>
        <taxon>Naviculales</taxon>
        <taxon>Berkeleyaceae</taxon>
        <taxon>Climaconeis</taxon>
    </lineage>
</organism>
<dbReference type="Pfam" id="PF01737">
    <property type="entry name" value="Ycf9"/>
    <property type="match status" value="1"/>
</dbReference>
<comment type="subcellular location">
    <subcellularLocation>
        <location evidence="1">Membrane</location>
    </subcellularLocation>
</comment>
<accession>A0A8F8SR05</accession>
<dbReference type="InterPro" id="IPR002644">
    <property type="entry name" value="PSII_PsbZ"/>
</dbReference>
<evidence type="ECO:0000256" key="3">
    <source>
        <dbReference type="ARBA" id="ARBA00021665"/>
    </source>
</evidence>
<dbReference type="SUPFAM" id="SSF161055">
    <property type="entry name" value="PsbZ-like"/>
    <property type="match status" value="1"/>
</dbReference>
<evidence type="ECO:0000256" key="14">
    <source>
        <dbReference type="SAM" id="SignalP"/>
    </source>
</evidence>
<dbReference type="EMBL" id="MZ365054">
    <property type="protein sequence ID" value="QYB19105.1"/>
    <property type="molecule type" value="Genomic_DNA"/>
</dbReference>
<evidence type="ECO:0000256" key="7">
    <source>
        <dbReference type="ARBA" id="ARBA00022989"/>
    </source>
</evidence>
<evidence type="ECO:0000256" key="2">
    <source>
        <dbReference type="ARBA" id="ARBA00008367"/>
    </source>
</evidence>
<keyword evidence="4 12" id="KW-0674">Reaction center</keyword>
<dbReference type="GO" id="GO:0009539">
    <property type="term" value="C:photosystem II reaction center"/>
    <property type="evidence" value="ECO:0007669"/>
    <property type="project" value="InterPro"/>
</dbReference>
<evidence type="ECO:0000256" key="10">
    <source>
        <dbReference type="ARBA" id="ARBA00023276"/>
    </source>
</evidence>
<evidence type="ECO:0000256" key="8">
    <source>
        <dbReference type="ARBA" id="ARBA00023078"/>
    </source>
</evidence>
<evidence type="ECO:0000256" key="1">
    <source>
        <dbReference type="ARBA" id="ARBA00004370"/>
    </source>
</evidence>
<keyword evidence="15" id="KW-0934">Plastid</keyword>
<gene>
    <name evidence="15" type="primary">psbZ</name>
</gene>
<feature type="signal peptide" evidence="14">
    <location>
        <begin position="1"/>
        <end position="25"/>
    </location>
</feature>
<keyword evidence="14" id="KW-0732">Signal</keyword>
<geneLocation type="plastid" evidence="15"/>
<reference evidence="15" key="1">
    <citation type="journal article" date="2021" name="Int. J. Mol. Sci.">
        <title>Extreme Enlargement of the Inverted Repeat Region in the Plastid Genomes of Diatoms from the Genus Climaconeis.</title>
        <authorList>
            <person name="Gastineau R."/>
            <person name="Davidovich N.A."/>
            <person name="Davidovich O.I."/>
            <person name="Lemieux C."/>
            <person name="Turmel M."/>
            <person name="Wrobel R.J."/>
            <person name="Witkowski A."/>
        </authorList>
    </citation>
    <scope>NUCLEOTIDE SEQUENCE</scope>
    <source>
        <strain evidence="15">SZCZ1888</strain>
    </source>
</reference>